<proteinExistence type="predicted"/>
<evidence type="ECO:0000313" key="2">
    <source>
        <dbReference type="Proteomes" id="UP000821845"/>
    </source>
</evidence>
<dbReference type="EMBL" id="CM023484">
    <property type="protein sequence ID" value="KAH6934258.1"/>
    <property type="molecule type" value="Genomic_DNA"/>
</dbReference>
<accession>A0ACB7SHA6</accession>
<name>A0ACB7SHA6_HYAAI</name>
<keyword evidence="2" id="KW-1185">Reference proteome</keyword>
<reference evidence="1" key="1">
    <citation type="submission" date="2020-05" db="EMBL/GenBank/DDBJ databases">
        <title>Large-scale comparative analyses of tick genomes elucidate their genetic diversity and vector capacities.</title>
        <authorList>
            <person name="Jia N."/>
            <person name="Wang J."/>
            <person name="Shi W."/>
            <person name="Du L."/>
            <person name="Sun Y."/>
            <person name="Zhan W."/>
            <person name="Jiang J."/>
            <person name="Wang Q."/>
            <person name="Zhang B."/>
            <person name="Ji P."/>
            <person name="Sakyi L.B."/>
            <person name="Cui X."/>
            <person name="Yuan T."/>
            <person name="Jiang B."/>
            <person name="Yang W."/>
            <person name="Lam T.T.-Y."/>
            <person name="Chang Q."/>
            <person name="Ding S."/>
            <person name="Wang X."/>
            <person name="Zhu J."/>
            <person name="Ruan X."/>
            <person name="Zhao L."/>
            <person name="Wei J."/>
            <person name="Que T."/>
            <person name="Du C."/>
            <person name="Cheng J."/>
            <person name="Dai P."/>
            <person name="Han X."/>
            <person name="Huang E."/>
            <person name="Gao Y."/>
            <person name="Liu J."/>
            <person name="Shao H."/>
            <person name="Ye R."/>
            <person name="Li L."/>
            <person name="Wei W."/>
            <person name="Wang X."/>
            <person name="Wang C."/>
            <person name="Yang T."/>
            <person name="Huo Q."/>
            <person name="Li W."/>
            <person name="Guo W."/>
            <person name="Chen H."/>
            <person name="Zhou L."/>
            <person name="Ni X."/>
            <person name="Tian J."/>
            <person name="Zhou Y."/>
            <person name="Sheng Y."/>
            <person name="Liu T."/>
            <person name="Pan Y."/>
            <person name="Xia L."/>
            <person name="Li J."/>
            <person name="Zhao F."/>
            <person name="Cao W."/>
        </authorList>
    </citation>
    <scope>NUCLEOTIDE SEQUENCE</scope>
    <source>
        <strain evidence="1">Hyas-2018</strain>
    </source>
</reference>
<evidence type="ECO:0000313" key="1">
    <source>
        <dbReference type="EMBL" id="KAH6934258.1"/>
    </source>
</evidence>
<protein>
    <submittedName>
        <fullName evidence="1">Uncharacterized protein</fullName>
    </submittedName>
</protein>
<sequence length="167" mass="18244">MDSDGGYVEATNRRLKRKLRRTSSVSELSHSTPPSEQAYTIAYVPVAAGNLNSLNRQTLTAYLGRIAPGKIREVRINPRRNILAVDVSTRPTLNTLKAVTQLGSIPVRSFIAHGGCTIAGVISDVDTDIDDNELPSLISSAMHITDIHRFGRSRRAGRKYVEDGTTV</sequence>
<comment type="caution">
    <text evidence="1">The sequence shown here is derived from an EMBL/GenBank/DDBJ whole genome shotgun (WGS) entry which is preliminary data.</text>
</comment>
<organism evidence="1 2">
    <name type="scientific">Hyalomma asiaticum</name>
    <name type="common">Tick</name>
    <dbReference type="NCBI Taxonomy" id="266040"/>
    <lineage>
        <taxon>Eukaryota</taxon>
        <taxon>Metazoa</taxon>
        <taxon>Ecdysozoa</taxon>
        <taxon>Arthropoda</taxon>
        <taxon>Chelicerata</taxon>
        <taxon>Arachnida</taxon>
        <taxon>Acari</taxon>
        <taxon>Parasitiformes</taxon>
        <taxon>Ixodida</taxon>
        <taxon>Ixodoidea</taxon>
        <taxon>Ixodidae</taxon>
        <taxon>Hyalomminae</taxon>
        <taxon>Hyalomma</taxon>
    </lineage>
</organism>
<gene>
    <name evidence="1" type="ORF">HPB50_022630</name>
</gene>
<dbReference type="Proteomes" id="UP000821845">
    <property type="component" value="Chromosome 4"/>
</dbReference>